<dbReference type="RefSeq" id="WP_248343617.1">
    <property type="nucleotide sequence ID" value="NZ_AP025592.1"/>
</dbReference>
<dbReference type="Gene3D" id="3.40.800.10">
    <property type="entry name" value="Ureohydrolase domain"/>
    <property type="match status" value="1"/>
</dbReference>
<keyword evidence="2" id="KW-0479">Metal-binding</keyword>
<dbReference type="PROSITE" id="PS01053">
    <property type="entry name" value="ARGINASE_1"/>
    <property type="match status" value="1"/>
</dbReference>
<evidence type="ECO:0000256" key="3">
    <source>
        <dbReference type="ARBA" id="ARBA00022801"/>
    </source>
</evidence>
<evidence type="ECO:0000256" key="1">
    <source>
        <dbReference type="ARBA" id="ARBA00009227"/>
    </source>
</evidence>
<dbReference type="Proteomes" id="UP001162734">
    <property type="component" value="Chromosome"/>
</dbReference>
<organism evidence="5 6">
    <name type="scientific">Anaeromyxobacter paludicola</name>
    <dbReference type="NCBI Taxonomy" id="2918171"/>
    <lineage>
        <taxon>Bacteria</taxon>
        <taxon>Pseudomonadati</taxon>
        <taxon>Myxococcota</taxon>
        <taxon>Myxococcia</taxon>
        <taxon>Myxococcales</taxon>
        <taxon>Cystobacterineae</taxon>
        <taxon>Anaeromyxobacteraceae</taxon>
        <taxon>Anaeromyxobacter</taxon>
    </lineage>
</organism>
<evidence type="ECO:0000313" key="6">
    <source>
        <dbReference type="Proteomes" id="UP001162734"/>
    </source>
</evidence>
<dbReference type="PIRSF" id="PIRSF036979">
    <property type="entry name" value="Arginase"/>
    <property type="match status" value="1"/>
</dbReference>
<comment type="similarity">
    <text evidence="1">Belongs to the arginase family. Agmatinase subfamily.</text>
</comment>
<dbReference type="PROSITE" id="PS51409">
    <property type="entry name" value="ARGINASE_2"/>
    <property type="match status" value="1"/>
</dbReference>
<dbReference type="NCBIfam" id="TIGR01230">
    <property type="entry name" value="agmatinase"/>
    <property type="match status" value="1"/>
</dbReference>
<name>A0ABM7X5E1_9BACT</name>
<dbReference type="PANTHER" id="PTHR11358">
    <property type="entry name" value="ARGINASE/AGMATINASE"/>
    <property type="match status" value="1"/>
</dbReference>
<dbReference type="SUPFAM" id="SSF52768">
    <property type="entry name" value="Arginase/deacetylase"/>
    <property type="match status" value="1"/>
</dbReference>
<protein>
    <submittedName>
        <fullName evidence="5">Agmatinase</fullName>
    </submittedName>
</protein>
<keyword evidence="6" id="KW-1185">Reference proteome</keyword>
<evidence type="ECO:0000256" key="4">
    <source>
        <dbReference type="RuleBase" id="RU003684"/>
    </source>
</evidence>
<sequence length="317" mass="32888">MSQQSALEYLRHGQTPFFRLPDARPEALPPGTGAALLGVPFDGGTTYQPGARFGPFHVRRVSALVQSWHPGHRLDVFRRLACVDAGNVVFPPFQPAAMREAVQAAVEVVARAAAVPVLVGGDHSIALPALRALARVHGPLAVIHLDAHLDTSGPETWGEPYHHGTPFRNALDEGLVAAGQLHHVGIRGACAPPEEGAAPHGTVHTADEVGDRGAAAVGAALLAAVGRRPVYLSLDVDALDPAFAPGTGTPVPGGLSSREALRLLRALAGVRLAGLDVVEVCPPLDHADLTSHAAAHLLFEGLALAALAPDRGREPAP</sequence>
<evidence type="ECO:0000256" key="2">
    <source>
        <dbReference type="ARBA" id="ARBA00022723"/>
    </source>
</evidence>
<dbReference type="PANTHER" id="PTHR11358:SF26">
    <property type="entry name" value="GUANIDINO ACID HYDROLASE, MITOCHONDRIAL"/>
    <property type="match status" value="1"/>
</dbReference>
<proteinExistence type="inferred from homology"/>
<dbReference type="InterPro" id="IPR020855">
    <property type="entry name" value="Ureohydrolase_Mn_BS"/>
</dbReference>
<reference evidence="6" key="1">
    <citation type="journal article" date="2022" name="Int. J. Syst. Evol. Microbiol.">
        <title>Anaeromyxobacter oryzae sp. nov., Anaeromyxobacter diazotrophicus sp. nov. and Anaeromyxobacter paludicola sp. nov., isolated from paddy soils.</title>
        <authorList>
            <person name="Itoh H."/>
            <person name="Xu Z."/>
            <person name="Mise K."/>
            <person name="Masuda Y."/>
            <person name="Ushijima N."/>
            <person name="Hayakawa C."/>
            <person name="Shiratori Y."/>
            <person name="Senoo K."/>
        </authorList>
    </citation>
    <scope>NUCLEOTIDE SEQUENCE [LARGE SCALE GENOMIC DNA]</scope>
    <source>
        <strain evidence="6">Red630</strain>
    </source>
</reference>
<keyword evidence="3 4" id="KW-0378">Hydrolase</keyword>
<dbReference type="InterPro" id="IPR005925">
    <property type="entry name" value="Agmatinase-rel"/>
</dbReference>
<dbReference type="InterPro" id="IPR006035">
    <property type="entry name" value="Ureohydrolase"/>
</dbReference>
<gene>
    <name evidence="5" type="primary">speB_2</name>
    <name evidence="5" type="ORF">AMPC_01500</name>
</gene>
<accession>A0ABM7X5E1</accession>
<dbReference type="Pfam" id="PF00491">
    <property type="entry name" value="Arginase"/>
    <property type="match status" value="1"/>
</dbReference>
<dbReference type="InterPro" id="IPR023696">
    <property type="entry name" value="Ureohydrolase_dom_sf"/>
</dbReference>
<evidence type="ECO:0000313" key="5">
    <source>
        <dbReference type="EMBL" id="BDG07037.1"/>
    </source>
</evidence>
<dbReference type="EMBL" id="AP025592">
    <property type="protein sequence ID" value="BDG07037.1"/>
    <property type="molecule type" value="Genomic_DNA"/>
</dbReference>